<dbReference type="Proteomes" id="UP001275315">
    <property type="component" value="Unassembled WGS sequence"/>
</dbReference>
<dbReference type="GO" id="GO:0009003">
    <property type="term" value="F:signal peptidase activity"/>
    <property type="evidence" value="ECO:0007669"/>
    <property type="project" value="UniProtKB-EC"/>
</dbReference>
<dbReference type="PROSITE" id="PS00760">
    <property type="entry name" value="SPASE_I_2"/>
    <property type="match status" value="1"/>
</dbReference>
<evidence type="ECO:0000256" key="3">
    <source>
        <dbReference type="ARBA" id="ARBA00009370"/>
    </source>
</evidence>
<dbReference type="InterPro" id="IPR019758">
    <property type="entry name" value="Pept_S26A_signal_pept_1_CS"/>
</dbReference>
<keyword evidence="6" id="KW-0472">Membrane</keyword>
<keyword evidence="5 6" id="KW-0378">Hydrolase</keyword>
<evidence type="ECO:0000313" key="8">
    <source>
        <dbReference type="EMBL" id="MDY0408144.1"/>
    </source>
</evidence>
<dbReference type="EMBL" id="JAWDIQ010000001">
    <property type="protein sequence ID" value="MDY0408144.1"/>
    <property type="molecule type" value="Genomic_DNA"/>
</dbReference>
<dbReference type="PRINTS" id="PR00727">
    <property type="entry name" value="LEADERPTASE"/>
</dbReference>
<dbReference type="InterPro" id="IPR019757">
    <property type="entry name" value="Pept_S26A_signal_pept_1_Lys-AS"/>
</dbReference>
<dbReference type="CDD" id="cd06530">
    <property type="entry name" value="S26_SPase_I"/>
    <property type="match status" value="1"/>
</dbReference>
<protein>
    <recommendedName>
        <fullName evidence="4 6">Signal peptidase I</fullName>
        <ecNumber evidence="4 6">3.4.21.89</ecNumber>
    </recommendedName>
</protein>
<dbReference type="InterPro" id="IPR000223">
    <property type="entry name" value="Pept_S26A_signal_pept_1"/>
</dbReference>
<feature type="domain" description="Peptidase S26" evidence="7">
    <location>
        <begin position="8"/>
        <end position="172"/>
    </location>
</feature>
<dbReference type="InterPro" id="IPR019533">
    <property type="entry name" value="Peptidase_S26"/>
</dbReference>
<comment type="catalytic activity">
    <reaction evidence="1 6">
        <text>Cleavage of hydrophobic, N-terminal signal or leader sequences from secreted and periplasmic proteins.</text>
        <dbReference type="EC" id="3.4.21.89"/>
    </reaction>
</comment>
<keyword evidence="6" id="KW-1133">Transmembrane helix</keyword>
<evidence type="ECO:0000313" key="9">
    <source>
        <dbReference type="Proteomes" id="UP001275315"/>
    </source>
</evidence>
<proteinExistence type="inferred from homology"/>
<dbReference type="InterPro" id="IPR036286">
    <property type="entry name" value="LexA/Signal_pep-like_sf"/>
</dbReference>
<dbReference type="PANTHER" id="PTHR43390:SF1">
    <property type="entry name" value="CHLOROPLAST PROCESSING PEPTIDASE"/>
    <property type="match status" value="1"/>
</dbReference>
<evidence type="ECO:0000256" key="5">
    <source>
        <dbReference type="ARBA" id="ARBA00022801"/>
    </source>
</evidence>
<dbReference type="EC" id="3.4.21.89" evidence="4 6"/>
<evidence type="ECO:0000256" key="2">
    <source>
        <dbReference type="ARBA" id="ARBA00004401"/>
    </source>
</evidence>
<feature type="transmembrane region" description="Helical" evidence="6">
    <location>
        <begin position="12"/>
        <end position="35"/>
    </location>
</feature>
<reference evidence="8 9" key="1">
    <citation type="submission" date="2023-10" db="EMBL/GenBank/DDBJ databases">
        <title>Virgibacillus soli CC-YMP-6 genome.</title>
        <authorList>
            <person name="Miliotis G."/>
            <person name="Sengupta P."/>
            <person name="Hameed A."/>
            <person name="Chuvochina M."/>
            <person name="Mcdonagh F."/>
            <person name="Simpson A.C."/>
            <person name="Singh N.K."/>
            <person name="Rekha P.D."/>
            <person name="Raman K."/>
            <person name="Hugenholtz P."/>
            <person name="Venkateswaran K."/>
        </authorList>
    </citation>
    <scope>NUCLEOTIDE SEQUENCE [LARGE SCALE GENOMIC DNA]</scope>
    <source>
        <strain evidence="8 9">CC-YMP-6</strain>
    </source>
</reference>
<dbReference type="PROSITE" id="PS00761">
    <property type="entry name" value="SPASE_I_3"/>
    <property type="match status" value="1"/>
</dbReference>
<keyword evidence="6" id="KW-0812">Transmembrane</keyword>
<accession>A0ABU5CP73</accession>
<keyword evidence="9" id="KW-1185">Reference proteome</keyword>
<evidence type="ECO:0000256" key="6">
    <source>
        <dbReference type="RuleBase" id="RU362042"/>
    </source>
</evidence>
<dbReference type="Gene3D" id="2.10.109.10">
    <property type="entry name" value="Umud Fragment, subunit A"/>
    <property type="match status" value="1"/>
</dbReference>
<dbReference type="SUPFAM" id="SSF51306">
    <property type="entry name" value="LexA/Signal peptidase"/>
    <property type="match status" value="1"/>
</dbReference>
<dbReference type="RefSeq" id="WP_320378902.1">
    <property type="nucleotide sequence ID" value="NZ_JAWDIQ010000001.1"/>
</dbReference>
<gene>
    <name evidence="8" type="primary">lepB</name>
    <name evidence="8" type="ORF">RWD45_05525</name>
</gene>
<name>A0ABU5CP73_9BACI</name>
<evidence type="ECO:0000256" key="1">
    <source>
        <dbReference type="ARBA" id="ARBA00000677"/>
    </source>
</evidence>
<dbReference type="Pfam" id="PF10502">
    <property type="entry name" value="Peptidase_S26"/>
    <property type="match status" value="1"/>
</dbReference>
<keyword evidence="6" id="KW-0645">Protease</keyword>
<comment type="caution">
    <text evidence="8">The sequence shown here is derived from an EMBL/GenBank/DDBJ whole genome shotgun (WGS) entry which is preliminary data.</text>
</comment>
<evidence type="ECO:0000256" key="4">
    <source>
        <dbReference type="ARBA" id="ARBA00013208"/>
    </source>
</evidence>
<comment type="similarity">
    <text evidence="3 6">Belongs to the peptidase S26 family.</text>
</comment>
<comment type="subcellular location">
    <subcellularLocation>
        <location evidence="2">Cell membrane</location>
        <topology evidence="2">Single-pass type II membrane protein</topology>
    </subcellularLocation>
    <subcellularLocation>
        <location evidence="6">Membrane</location>
        <topology evidence="6">Single-pass type II membrane protein</topology>
    </subcellularLocation>
</comment>
<organism evidence="8 9">
    <name type="scientific">Paracerasibacillus soli</name>
    <dbReference type="NCBI Taxonomy" id="480284"/>
    <lineage>
        <taxon>Bacteria</taxon>
        <taxon>Bacillati</taxon>
        <taxon>Bacillota</taxon>
        <taxon>Bacilli</taxon>
        <taxon>Bacillales</taxon>
        <taxon>Bacillaceae</taxon>
        <taxon>Paracerasibacillus</taxon>
    </lineage>
</organism>
<dbReference type="PANTHER" id="PTHR43390">
    <property type="entry name" value="SIGNAL PEPTIDASE I"/>
    <property type="match status" value="1"/>
</dbReference>
<sequence>MNKQKNGWLDWIKALLIALGLAFIVRTFFFTPIIVDGPSMLPTLHDRDQMIVNKFSYRISEPKRFDIVVFHASEQKDFIKRVIGLPGEHIAFKDDVLYVNGKEIDEDFLHSNSVLQPFTEDFTLEELPGNFETVPDDYYLVLGDNRENSVDSRSLGLIPKEQIVGKTSIIYWPMNRMKVLGE</sequence>
<evidence type="ECO:0000259" key="7">
    <source>
        <dbReference type="Pfam" id="PF10502"/>
    </source>
</evidence>
<dbReference type="NCBIfam" id="TIGR02227">
    <property type="entry name" value="sigpep_I_bact"/>
    <property type="match status" value="1"/>
</dbReference>